<keyword evidence="3" id="KW-0998">Cell outer membrane</keyword>
<dbReference type="InterPro" id="IPR036942">
    <property type="entry name" value="Beta-barrel_TonB_sf"/>
</dbReference>
<evidence type="ECO:0000256" key="4">
    <source>
        <dbReference type="SAM" id="MobiDB-lite"/>
    </source>
</evidence>
<accession>A0ABW1ZAQ1</accession>
<name>A0ABW1ZAQ1_9BACT</name>
<feature type="region of interest" description="Disordered" evidence="4">
    <location>
        <begin position="165"/>
        <end position="192"/>
    </location>
</feature>
<evidence type="ECO:0000256" key="1">
    <source>
        <dbReference type="ARBA" id="ARBA00004442"/>
    </source>
</evidence>
<dbReference type="SUPFAM" id="SSF56935">
    <property type="entry name" value="Porins"/>
    <property type="match status" value="1"/>
</dbReference>
<dbReference type="Proteomes" id="UP001596391">
    <property type="component" value="Unassembled WGS sequence"/>
</dbReference>
<proteinExistence type="predicted"/>
<keyword evidence="6" id="KW-0675">Receptor</keyword>
<evidence type="ECO:0000256" key="2">
    <source>
        <dbReference type="ARBA" id="ARBA00023136"/>
    </source>
</evidence>
<comment type="subcellular location">
    <subcellularLocation>
        <location evidence="1">Cell outer membrane</location>
    </subcellularLocation>
</comment>
<dbReference type="Gene3D" id="2.170.130.10">
    <property type="entry name" value="TonB-dependent receptor, plug domain"/>
    <property type="match status" value="1"/>
</dbReference>
<dbReference type="Pfam" id="PF25183">
    <property type="entry name" value="OMP_b-brl_4"/>
    <property type="match status" value="1"/>
</dbReference>
<evidence type="ECO:0000313" key="7">
    <source>
        <dbReference type="Proteomes" id="UP001596391"/>
    </source>
</evidence>
<evidence type="ECO:0000256" key="3">
    <source>
        <dbReference type="ARBA" id="ARBA00023237"/>
    </source>
</evidence>
<dbReference type="SUPFAM" id="SSF49464">
    <property type="entry name" value="Carboxypeptidase regulatory domain-like"/>
    <property type="match status" value="1"/>
</dbReference>
<keyword evidence="7" id="KW-1185">Reference proteome</keyword>
<organism evidence="6 7">
    <name type="scientific">Granulicella cerasi</name>
    <dbReference type="NCBI Taxonomy" id="741063"/>
    <lineage>
        <taxon>Bacteria</taxon>
        <taxon>Pseudomonadati</taxon>
        <taxon>Acidobacteriota</taxon>
        <taxon>Terriglobia</taxon>
        <taxon>Terriglobales</taxon>
        <taxon>Acidobacteriaceae</taxon>
        <taxon>Granulicella</taxon>
    </lineage>
</organism>
<protein>
    <submittedName>
        <fullName evidence="6">TonB-dependent receptor domain-containing protein</fullName>
    </submittedName>
</protein>
<reference evidence="7" key="1">
    <citation type="journal article" date="2019" name="Int. J. Syst. Evol. Microbiol.">
        <title>The Global Catalogue of Microorganisms (GCM) 10K type strain sequencing project: providing services to taxonomists for standard genome sequencing and annotation.</title>
        <authorList>
            <consortium name="The Broad Institute Genomics Platform"/>
            <consortium name="The Broad Institute Genome Sequencing Center for Infectious Disease"/>
            <person name="Wu L."/>
            <person name="Ma J."/>
        </authorList>
    </citation>
    <scope>NUCLEOTIDE SEQUENCE [LARGE SCALE GENOMIC DNA]</scope>
    <source>
        <strain evidence="7">CGMCC 1.16026</strain>
    </source>
</reference>
<keyword evidence="2" id="KW-0472">Membrane</keyword>
<comment type="caution">
    <text evidence="6">The sequence shown here is derived from an EMBL/GenBank/DDBJ whole genome shotgun (WGS) entry which is preliminary data.</text>
</comment>
<evidence type="ECO:0000259" key="5">
    <source>
        <dbReference type="Pfam" id="PF25183"/>
    </source>
</evidence>
<dbReference type="Gene3D" id="2.40.170.20">
    <property type="entry name" value="TonB-dependent receptor, beta-barrel domain"/>
    <property type="match status" value="1"/>
</dbReference>
<dbReference type="InterPro" id="IPR037066">
    <property type="entry name" value="Plug_dom_sf"/>
</dbReference>
<dbReference type="InterPro" id="IPR057601">
    <property type="entry name" value="Oar-like_b-barrel"/>
</dbReference>
<dbReference type="InterPro" id="IPR008969">
    <property type="entry name" value="CarboxyPept-like_regulatory"/>
</dbReference>
<dbReference type="EMBL" id="JBHSWI010000001">
    <property type="protein sequence ID" value="MFC6645975.1"/>
    <property type="molecule type" value="Genomic_DNA"/>
</dbReference>
<dbReference type="Gene3D" id="2.60.40.1120">
    <property type="entry name" value="Carboxypeptidase-like, regulatory domain"/>
    <property type="match status" value="1"/>
</dbReference>
<dbReference type="Pfam" id="PF13620">
    <property type="entry name" value="CarboxypepD_reg"/>
    <property type="match status" value="1"/>
</dbReference>
<feature type="domain" description="TonB-dependent transporter Oar-like beta-barrel" evidence="5">
    <location>
        <begin position="236"/>
        <end position="1146"/>
    </location>
</feature>
<evidence type="ECO:0000313" key="6">
    <source>
        <dbReference type="EMBL" id="MFC6645975.1"/>
    </source>
</evidence>
<sequence length="1170" mass="126370">MALLFAGSLTAGRSVSAQGITSGSLSGILVDSAGLLVPNARVTLTNLDTGIVTTHQSKADGEFDFLAIPTGRYSITIEQSGFATKIISPVPVNIARQDLGKVSLSIGSSSTQVEVGATTPLLNTTESQVSETFSINQVANLPLAGGFDKLALLEPGVVQTHDGNFSNTNGAGFSSQGQRGRSNNFELDGQSNNDNSVAGPQVFFGNQDALEGIQIITNTFSAQYGRNTGSVVNYLTRQGTNKFHGALFEYWEANLLQSFNQGAKSPFLGYCAPGQSAGCTAPTLPRYVENRFGGALSGPLWKDKLFFSTGVLFDRYHQGAAPSYTTLASSGAVLFPTPTGLQQLQALYPGNPGVQALVNNGPYSIKAGNPTPLAVNTQNAVFTGPDGVTHTVQVSGIQRNVPSQSNDEEILGRLDYQMTPKDRIFLRYFYQDDPYLNGLGTGSTTALGRWYDVPDTAHSIGADITHTFNQNWVNQLRYSFQQLKVAFQGGPQPGCTISNPLGCATPVSIGGYLSLGSGSSYGTGASASMGGIGTYSSSFPQGRVVKVTQIQDNATWNKGRHNITFGGEFDYQNSPNVFLPTYIGSASFTGTSNTANPSIGLSHLLAQNGTYSLANGNVNIHFTEPDAAAYFQDDWRVSPNLTLNLGLRWEFFGQAVNLLHDQTVARESNASTAIWNAAYSLAARTFPAIPQNYKNFQPRLGFAYHPDAFGGRAVIKGGFAINYDPEFYNMFLNSATGSPVVLLSTANPCNGVCLNQGTTSAGFRAQNLPTITGSTKPNPGAYAQTTVSSNFQNPYTESWNLIAEYSPTARTVVELRYVGNHGVKLFQGQNANPNLTAAAAAFPSQVAPSQFCTTAGSVGLGRTDCTRTTVVNRGNTAGSNYHAVQAKFTSRDWHGLTTTLSYSFSKTMDNASDVFSTFEGGNTIAYSQNPLNTNYGEYARSGLDVPQVLSASFVYDFPMFKREDGIVGRLLGGFELAGLYTYDSGNTVTPYNYEYGYLYANATGQNFANYCDMTFNYGRNSGYSTCRPFLSNPKAPIGTVAIHDQDGNYYEMQDYFNNGSAVYGGTPVNPNNYHFIYNNRVEANARGTAFSNMGRNTLRATNWNNLDATLYKNFRITQQYHFQLSIEGRNILNRQYMGTPDPEIDDVSFWDTRYNSGSSRYFRVGGRFTF</sequence>
<gene>
    <name evidence="6" type="ORF">ACFQBQ_10365</name>
</gene>